<reference evidence="2" key="2">
    <citation type="submission" date="2022-06" db="UniProtKB">
        <authorList>
            <consortium name="EnsemblMetazoa"/>
        </authorList>
    </citation>
    <scope>IDENTIFICATION</scope>
</reference>
<dbReference type="Proteomes" id="UP000024404">
    <property type="component" value="Unassembled WGS sequence"/>
</dbReference>
<dbReference type="EnsemblMetazoa" id="OVOC8740.1">
    <property type="protein sequence ID" value="OVOC8740.1"/>
    <property type="gene ID" value="WBGene00245549"/>
</dbReference>
<keyword evidence="3" id="KW-1185">Reference proteome</keyword>
<dbReference type="AlphaFoldDB" id="A0A8R1U107"/>
<reference evidence="3" key="1">
    <citation type="submission" date="2013-10" db="EMBL/GenBank/DDBJ databases">
        <title>Genome sequencing of Onchocerca volvulus.</title>
        <authorList>
            <person name="Cotton J."/>
            <person name="Tsai J."/>
            <person name="Stanley E."/>
            <person name="Tracey A."/>
            <person name="Holroyd N."/>
            <person name="Lustigman S."/>
            <person name="Berriman M."/>
        </authorList>
    </citation>
    <scope>NUCLEOTIDE SEQUENCE</scope>
</reference>
<keyword evidence="1" id="KW-1133">Transmembrane helix</keyword>
<proteinExistence type="predicted"/>
<keyword evidence="1" id="KW-0472">Membrane</keyword>
<evidence type="ECO:0000313" key="3">
    <source>
        <dbReference type="Proteomes" id="UP000024404"/>
    </source>
</evidence>
<protein>
    <submittedName>
        <fullName evidence="2">Uncharacterized protein</fullName>
    </submittedName>
</protein>
<name>A0A8R1U107_ONCVO</name>
<feature type="transmembrane region" description="Helical" evidence="1">
    <location>
        <begin position="7"/>
        <end position="30"/>
    </location>
</feature>
<accession>A0A8R1U107</accession>
<evidence type="ECO:0000313" key="2">
    <source>
        <dbReference type="EnsemblMetazoa" id="OVOC8740.1"/>
    </source>
</evidence>
<evidence type="ECO:0000256" key="1">
    <source>
        <dbReference type="SAM" id="Phobius"/>
    </source>
</evidence>
<sequence length="97" mass="11011">MRHASSCILHLAAAAATIIIVFLPVLPFSFRFTRMLNRQQQAIANQQSSGHSFIHPFFERRSRAERARNLFLPLSGTMVQVISCDLSSRGRIRNITQ</sequence>
<keyword evidence="1" id="KW-0812">Transmembrane</keyword>
<organism evidence="2 3">
    <name type="scientific">Onchocerca volvulus</name>
    <dbReference type="NCBI Taxonomy" id="6282"/>
    <lineage>
        <taxon>Eukaryota</taxon>
        <taxon>Metazoa</taxon>
        <taxon>Ecdysozoa</taxon>
        <taxon>Nematoda</taxon>
        <taxon>Chromadorea</taxon>
        <taxon>Rhabditida</taxon>
        <taxon>Spirurina</taxon>
        <taxon>Spiruromorpha</taxon>
        <taxon>Filarioidea</taxon>
        <taxon>Onchocercidae</taxon>
        <taxon>Onchocerca</taxon>
    </lineage>
</organism>
<dbReference type="EMBL" id="CMVM020000250">
    <property type="status" value="NOT_ANNOTATED_CDS"/>
    <property type="molecule type" value="Genomic_DNA"/>
</dbReference>